<dbReference type="InterPro" id="IPR023296">
    <property type="entry name" value="Glyco_hydro_beta-prop_sf"/>
</dbReference>
<organism evidence="6">
    <name type="scientific">uncultured Acidimicrobiales bacterium</name>
    <dbReference type="NCBI Taxonomy" id="310071"/>
    <lineage>
        <taxon>Bacteria</taxon>
        <taxon>Bacillati</taxon>
        <taxon>Actinomycetota</taxon>
        <taxon>Acidimicrobiia</taxon>
        <taxon>Acidimicrobiales</taxon>
        <taxon>environmental samples</taxon>
    </lineage>
</organism>
<dbReference type="InterPro" id="IPR006710">
    <property type="entry name" value="Glyco_hydro_43"/>
</dbReference>
<protein>
    <submittedName>
        <fullName evidence="6">GH43_30 / GH43_8 / GH43 / GH43_3 / GH43_ 31 / GH43_33 / GH43_5</fullName>
    </submittedName>
</protein>
<evidence type="ECO:0000256" key="5">
    <source>
        <dbReference type="RuleBase" id="RU361187"/>
    </source>
</evidence>
<dbReference type="InterPro" id="IPR051795">
    <property type="entry name" value="Glycosyl_Hydrlase_43"/>
</dbReference>
<evidence type="ECO:0000313" key="6">
    <source>
        <dbReference type="EMBL" id="CAA9222745.1"/>
    </source>
</evidence>
<feature type="site" description="Important for catalytic activity, responsible for pKa modulation of the active site Glu and correct orientation of both the proton donor and substrate" evidence="4">
    <location>
        <position position="206"/>
    </location>
</feature>
<evidence type="ECO:0000256" key="2">
    <source>
        <dbReference type="ARBA" id="ARBA00022801"/>
    </source>
</evidence>
<comment type="similarity">
    <text evidence="1 5">Belongs to the glycosyl hydrolase 43 family.</text>
</comment>
<dbReference type="GO" id="GO:0005975">
    <property type="term" value="P:carbohydrate metabolic process"/>
    <property type="evidence" value="ECO:0007669"/>
    <property type="project" value="InterPro"/>
</dbReference>
<reference evidence="6" key="1">
    <citation type="submission" date="2020-02" db="EMBL/GenBank/DDBJ databases">
        <authorList>
            <person name="Meier V. D."/>
        </authorList>
    </citation>
    <scope>NUCLEOTIDE SEQUENCE</scope>
    <source>
        <strain evidence="6">AVDCRST_MAG20</strain>
    </source>
</reference>
<proteinExistence type="inferred from homology"/>
<dbReference type="Pfam" id="PF04616">
    <property type="entry name" value="Glyco_hydro_43"/>
    <property type="match status" value="1"/>
</dbReference>
<dbReference type="EMBL" id="CADCSY010000035">
    <property type="protein sequence ID" value="CAA9222745.1"/>
    <property type="molecule type" value="Genomic_DNA"/>
</dbReference>
<dbReference type="PANTHER" id="PTHR42812:SF5">
    <property type="entry name" value="ENDO-ARABINASE"/>
    <property type="match status" value="1"/>
</dbReference>
<dbReference type="GO" id="GO:0004553">
    <property type="term" value="F:hydrolase activity, hydrolyzing O-glycosyl compounds"/>
    <property type="evidence" value="ECO:0007669"/>
    <property type="project" value="InterPro"/>
</dbReference>
<evidence type="ECO:0000256" key="3">
    <source>
        <dbReference type="ARBA" id="ARBA00023295"/>
    </source>
</evidence>
<dbReference type="SUPFAM" id="SSF75005">
    <property type="entry name" value="Arabinanase/levansucrase/invertase"/>
    <property type="match status" value="1"/>
</dbReference>
<dbReference type="AlphaFoldDB" id="A0A6J4HGS7"/>
<keyword evidence="3 5" id="KW-0326">Glycosidase</keyword>
<dbReference type="CDD" id="cd08999">
    <property type="entry name" value="GH43_ABN-like"/>
    <property type="match status" value="1"/>
</dbReference>
<dbReference type="PANTHER" id="PTHR42812">
    <property type="entry name" value="BETA-XYLOSIDASE"/>
    <property type="match status" value="1"/>
</dbReference>
<name>A0A6J4HGS7_9ACTN</name>
<keyword evidence="2 5" id="KW-0378">Hydrolase</keyword>
<evidence type="ECO:0000256" key="1">
    <source>
        <dbReference type="ARBA" id="ARBA00009865"/>
    </source>
</evidence>
<gene>
    <name evidence="6" type="ORF">AVDCRST_MAG20-814</name>
</gene>
<evidence type="ECO:0000256" key="4">
    <source>
        <dbReference type="PIRSR" id="PIRSR606710-2"/>
    </source>
</evidence>
<accession>A0A6J4HGS7</accession>
<dbReference type="Gene3D" id="2.115.10.20">
    <property type="entry name" value="Glycosyl hydrolase domain, family 43"/>
    <property type="match status" value="1"/>
</dbReference>
<sequence>MPPARRRPLLLLGVGLVGLLGVVLLLERGSGELPRSPTCDDVDPGGTRLRSVLPPGAPEAPPGAPAQDQEDVEAAFRPASAEAVYCEDLADPYVLSVDRPIGQRLFVYGTQTAEANLPVLTSRGVLRSEEIGDALPQLPSWSTPGGVWAPAVHPVDGRHLLYYTTTDAASGLQCISVAVADDARGPFVDRSTQPLVCPVDLGGAIDPSPFVDTDGTAYLLWKNDGNCCGVPTRIFSQALSEDGLTLTGPPAELLASDQPWEGSVIEAPAMVEHEGSYYLFYSGNAWNTSGYAIGYATCAGVQSPCVKPLGQPWLASSEGVAGPGGLELFRNGDELRAVFHGWAGPVGYDDGGVRSLFTVGVGFVAGSPITIE</sequence>